<evidence type="ECO:0000313" key="1">
    <source>
        <dbReference type="EMBL" id="ELQ33651.1"/>
    </source>
</evidence>
<reference evidence="1" key="1">
    <citation type="journal article" date="2012" name="PLoS Genet.">
        <title>Comparative analysis of the genomes of two field isolates of the rice blast fungus Magnaporthe oryzae.</title>
        <authorList>
            <person name="Xue M."/>
            <person name="Yang J."/>
            <person name="Li Z."/>
            <person name="Hu S."/>
            <person name="Yao N."/>
            <person name="Dean R.A."/>
            <person name="Zhao W."/>
            <person name="Shen M."/>
            <person name="Zhang H."/>
            <person name="Li C."/>
            <person name="Liu L."/>
            <person name="Cao L."/>
            <person name="Xu X."/>
            <person name="Xing Y."/>
            <person name="Hsiang T."/>
            <person name="Zhang Z."/>
            <person name="Xu J.R."/>
            <person name="Peng Y.L."/>
        </authorList>
    </citation>
    <scope>NUCLEOTIDE SEQUENCE</scope>
    <source>
        <strain evidence="1">Y34</strain>
    </source>
</reference>
<sequence length="76" mass="8333">MSGQVKIWSYENCQPMQQEGTDIRSLSNIMMDLMQGYCKDEGRVGLDNLEGWPNSLAVEFLSATAGASSLDELSQG</sequence>
<name>A0AA97NP03_PYRO3</name>
<dbReference type="Proteomes" id="UP000011086">
    <property type="component" value="Unassembled WGS sequence"/>
</dbReference>
<dbReference type="EMBL" id="JH793470">
    <property type="protein sequence ID" value="ELQ33651.1"/>
    <property type="molecule type" value="Genomic_DNA"/>
</dbReference>
<gene>
    <name evidence="1" type="ORF">OOU_Y34scaffold00915g2</name>
</gene>
<dbReference type="AlphaFoldDB" id="A0AA97NP03"/>
<protein>
    <submittedName>
        <fullName evidence="1">Uncharacterized protein</fullName>
    </submittedName>
</protein>
<accession>A0AA97NP03</accession>
<organism evidence="1">
    <name type="scientific">Pyricularia oryzae (strain Y34)</name>
    <name type="common">Rice blast fungus</name>
    <name type="synonym">Magnaporthe oryzae</name>
    <dbReference type="NCBI Taxonomy" id="1143189"/>
    <lineage>
        <taxon>Eukaryota</taxon>
        <taxon>Fungi</taxon>
        <taxon>Dikarya</taxon>
        <taxon>Ascomycota</taxon>
        <taxon>Pezizomycotina</taxon>
        <taxon>Sordariomycetes</taxon>
        <taxon>Sordariomycetidae</taxon>
        <taxon>Magnaporthales</taxon>
        <taxon>Pyriculariaceae</taxon>
        <taxon>Pyricularia</taxon>
    </lineage>
</organism>
<proteinExistence type="predicted"/>